<dbReference type="InterPro" id="IPR001851">
    <property type="entry name" value="ABC_transp_permease"/>
</dbReference>
<keyword evidence="4" id="KW-1003">Cell membrane</keyword>
<feature type="transmembrane region" description="Helical" evidence="11">
    <location>
        <begin position="182"/>
        <end position="199"/>
    </location>
</feature>
<keyword evidence="6 11" id="KW-0812">Transmembrane</keyword>
<keyword evidence="3" id="KW-0813">Transport</keyword>
<evidence type="ECO:0000256" key="8">
    <source>
        <dbReference type="ARBA" id="ARBA00023136"/>
    </source>
</evidence>
<evidence type="ECO:0000256" key="5">
    <source>
        <dbReference type="ARBA" id="ARBA00022519"/>
    </source>
</evidence>
<protein>
    <recommendedName>
        <fullName evidence="10">Autoinducer 2 import system permease protein LsrD</fullName>
    </recommendedName>
</protein>
<comment type="subcellular location">
    <subcellularLocation>
        <location evidence="1">Cell membrane</location>
        <topology evidence="1">Multi-pass membrane protein</topology>
    </subcellularLocation>
</comment>
<evidence type="ECO:0000256" key="10">
    <source>
        <dbReference type="ARBA" id="ARBA00039381"/>
    </source>
</evidence>
<evidence type="ECO:0000256" key="7">
    <source>
        <dbReference type="ARBA" id="ARBA00022989"/>
    </source>
</evidence>
<feature type="transmembrane region" description="Helical" evidence="11">
    <location>
        <begin position="306"/>
        <end position="326"/>
    </location>
</feature>
<keyword evidence="7 11" id="KW-1133">Transmembrane helix</keyword>
<accession>A0ABZ2YGA1</accession>
<evidence type="ECO:0000256" key="4">
    <source>
        <dbReference type="ARBA" id="ARBA00022475"/>
    </source>
</evidence>
<feature type="transmembrane region" description="Helical" evidence="11">
    <location>
        <begin position="75"/>
        <end position="92"/>
    </location>
</feature>
<dbReference type="CDD" id="cd06579">
    <property type="entry name" value="TM_PBP1_transp_AraH_like"/>
    <property type="match status" value="1"/>
</dbReference>
<feature type="transmembrane region" description="Helical" evidence="11">
    <location>
        <begin position="49"/>
        <end position="69"/>
    </location>
</feature>
<feature type="transmembrane region" description="Helical" evidence="11">
    <location>
        <begin position="20"/>
        <end position="37"/>
    </location>
</feature>
<organism evidence="12 13">
    <name type="scientific">Thermatribacter velox</name>
    <dbReference type="NCBI Taxonomy" id="3039681"/>
    <lineage>
        <taxon>Bacteria</taxon>
        <taxon>Pseudomonadati</taxon>
        <taxon>Atribacterota</taxon>
        <taxon>Atribacteria</taxon>
        <taxon>Atribacterales</taxon>
        <taxon>Thermatribacteraceae</taxon>
        <taxon>Thermatribacter</taxon>
    </lineage>
</organism>
<evidence type="ECO:0000256" key="3">
    <source>
        <dbReference type="ARBA" id="ARBA00022448"/>
    </source>
</evidence>
<evidence type="ECO:0000256" key="6">
    <source>
        <dbReference type="ARBA" id="ARBA00022692"/>
    </source>
</evidence>
<gene>
    <name evidence="12" type="ORF">QBE54_03490</name>
</gene>
<evidence type="ECO:0000256" key="1">
    <source>
        <dbReference type="ARBA" id="ARBA00004651"/>
    </source>
</evidence>
<proteinExistence type="predicted"/>
<dbReference type="EMBL" id="CP121689">
    <property type="protein sequence ID" value="WZL76803.1"/>
    <property type="molecule type" value="Genomic_DNA"/>
</dbReference>
<evidence type="ECO:0000313" key="12">
    <source>
        <dbReference type="EMBL" id="WZL76803.1"/>
    </source>
</evidence>
<evidence type="ECO:0000256" key="11">
    <source>
        <dbReference type="SAM" id="Phobius"/>
    </source>
</evidence>
<comment type="function">
    <text evidence="9">Part of the ABC transporter complex LsrABCD involved in autoinducer 2 (AI-2) import. Probably responsible for the translocation of the substrate across the membrane.</text>
</comment>
<dbReference type="PANTHER" id="PTHR32196">
    <property type="entry name" value="ABC TRANSPORTER PERMEASE PROTEIN YPHD-RELATED-RELATED"/>
    <property type="match status" value="1"/>
</dbReference>
<evidence type="ECO:0000256" key="2">
    <source>
        <dbReference type="ARBA" id="ARBA00011262"/>
    </source>
</evidence>
<keyword evidence="13" id="KW-1185">Reference proteome</keyword>
<feature type="transmembrane region" description="Helical" evidence="11">
    <location>
        <begin position="99"/>
        <end position="119"/>
    </location>
</feature>
<dbReference type="Pfam" id="PF02653">
    <property type="entry name" value="BPD_transp_2"/>
    <property type="match status" value="1"/>
</dbReference>
<comment type="subunit">
    <text evidence="2">The complex is composed of two ATP-binding proteins (LsrA), two transmembrane proteins (LsrC and LsrD) and a solute-binding protein (LsrB).</text>
</comment>
<sequence>MSRESQTRTWQRLLLSRSSGVLSALILVLIIFSFFSPEHRFVDPDNLKVLLSLGAEFSIIALGVGMLMVCGEFDLSIGSVLVFCSFIFLKLFELQWNPFAITAVTIAVGGLLGLINGLITVRGQIPSFVTTLGTMMFWRGLTILLSGGEQVACDVSTMETPAANYFLSVFTGKINNFMPAQFLWFSLFAVVLGIILHYHRFGNWVYATGDNKDAARAMGINTDMVKVICFIIVGILCGFVACAQIGRLACFTSRTGDGWELKAVAACVIGGTSLRGGIGSMTGIFLGAVIISVIENGLVVLRIPYFWTYVVFGLVILFSVLSSMYIEKKLMEIHQ</sequence>
<keyword evidence="5" id="KW-0997">Cell inner membrane</keyword>
<name>A0ABZ2YGA1_9BACT</name>
<evidence type="ECO:0000256" key="9">
    <source>
        <dbReference type="ARBA" id="ARBA00025439"/>
    </source>
</evidence>
<dbReference type="PANTHER" id="PTHR32196:SF71">
    <property type="entry name" value="AUTOINDUCER 2 IMPORT SYSTEM PERMEASE PROTEIN LSRD"/>
    <property type="match status" value="1"/>
</dbReference>
<dbReference type="Proteomes" id="UP001461341">
    <property type="component" value="Chromosome"/>
</dbReference>
<reference evidence="12 13" key="1">
    <citation type="submission" date="2023-03" db="EMBL/GenBank/DDBJ databases">
        <title>Novel Species.</title>
        <authorList>
            <person name="Ma S."/>
        </authorList>
    </citation>
    <scope>NUCLEOTIDE SEQUENCE [LARGE SCALE GENOMIC DNA]</scope>
    <source>
        <strain evidence="12 13">B11</strain>
    </source>
</reference>
<keyword evidence="8 11" id="KW-0472">Membrane</keyword>
<evidence type="ECO:0000313" key="13">
    <source>
        <dbReference type="Proteomes" id="UP001461341"/>
    </source>
</evidence>
<feature type="transmembrane region" description="Helical" evidence="11">
    <location>
        <begin position="264"/>
        <end position="294"/>
    </location>
</feature>
<feature type="transmembrane region" description="Helical" evidence="11">
    <location>
        <begin position="224"/>
        <end position="243"/>
    </location>
</feature>
<dbReference type="RefSeq" id="WP_369018967.1">
    <property type="nucleotide sequence ID" value="NZ_CP121689.1"/>
</dbReference>